<feature type="region of interest" description="Disordered" evidence="3">
    <location>
        <begin position="433"/>
        <end position="457"/>
    </location>
</feature>
<dbReference type="Pfam" id="PF00505">
    <property type="entry name" value="HMG_box"/>
    <property type="match status" value="1"/>
</dbReference>
<feature type="DNA-binding region" description="HMG box" evidence="2">
    <location>
        <begin position="352"/>
        <end position="421"/>
    </location>
</feature>
<dbReference type="AlphaFoldDB" id="A0A2R6PMY4"/>
<protein>
    <recommendedName>
        <fullName evidence="4">HMG box domain-containing protein</fullName>
    </recommendedName>
</protein>
<dbReference type="PANTHER" id="PTHR48112:SF22">
    <property type="entry name" value="MITOCHONDRIAL TRANSCRIPTION FACTOR A, ISOFORM B"/>
    <property type="match status" value="1"/>
</dbReference>
<feature type="region of interest" description="Disordered" evidence="3">
    <location>
        <begin position="562"/>
        <end position="588"/>
    </location>
</feature>
<gene>
    <name evidence="5" type="ORF">PHLCEN_2v4648</name>
</gene>
<dbReference type="Proteomes" id="UP000186601">
    <property type="component" value="Unassembled WGS sequence"/>
</dbReference>
<evidence type="ECO:0000313" key="6">
    <source>
        <dbReference type="Proteomes" id="UP000186601"/>
    </source>
</evidence>
<comment type="caution">
    <text evidence="5">The sequence shown here is derived from an EMBL/GenBank/DDBJ whole genome shotgun (WGS) entry which is preliminary data.</text>
</comment>
<dbReference type="PANTHER" id="PTHR48112">
    <property type="entry name" value="HIGH MOBILITY GROUP PROTEIN DSP1"/>
    <property type="match status" value="1"/>
</dbReference>
<dbReference type="EMBL" id="MLYV02000468">
    <property type="protein sequence ID" value="PSR93753.1"/>
    <property type="molecule type" value="Genomic_DNA"/>
</dbReference>
<dbReference type="InterPro" id="IPR050342">
    <property type="entry name" value="HMGB"/>
</dbReference>
<dbReference type="GO" id="GO:0003677">
    <property type="term" value="F:DNA binding"/>
    <property type="evidence" value="ECO:0007669"/>
    <property type="project" value="UniProtKB-UniRule"/>
</dbReference>
<dbReference type="Gene3D" id="1.10.30.10">
    <property type="entry name" value="High mobility group box domain"/>
    <property type="match status" value="2"/>
</dbReference>
<feature type="compositionally biased region" description="Basic and acidic residues" evidence="3">
    <location>
        <begin position="395"/>
        <end position="416"/>
    </location>
</feature>
<proteinExistence type="predicted"/>
<feature type="region of interest" description="Disordered" evidence="3">
    <location>
        <begin position="389"/>
        <end position="416"/>
    </location>
</feature>
<evidence type="ECO:0000256" key="1">
    <source>
        <dbReference type="ARBA" id="ARBA00023125"/>
    </source>
</evidence>
<feature type="compositionally biased region" description="Basic residues" evidence="3">
    <location>
        <begin position="265"/>
        <end position="275"/>
    </location>
</feature>
<evidence type="ECO:0000259" key="4">
    <source>
        <dbReference type="PROSITE" id="PS50118"/>
    </source>
</evidence>
<keyword evidence="1 2" id="KW-0238">DNA-binding</keyword>
<reference evidence="5 6" key="1">
    <citation type="submission" date="2018-02" db="EMBL/GenBank/DDBJ databases">
        <title>Genome sequence of the basidiomycete white-rot fungus Phlebia centrifuga.</title>
        <authorList>
            <person name="Granchi Z."/>
            <person name="Peng M."/>
            <person name="de Vries R.P."/>
            <person name="Hilden K."/>
            <person name="Makela M.R."/>
            <person name="Grigoriev I."/>
            <person name="Riley R."/>
        </authorList>
    </citation>
    <scope>NUCLEOTIDE SEQUENCE [LARGE SCALE GENOMIC DNA]</scope>
    <source>
        <strain evidence="5 6">FBCC195</strain>
    </source>
</reference>
<dbReference type="Pfam" id="PF09011">
    <property type="entry name" value="HMG_box_2"/>
    <property type="match status" value="1"/>
</dbReference>
<evidence type="ECO:0000313" key="5">
    <source>
        <dbReference type="EMBL" id="PSR93753.1"/>
    </source>
</evidence>
<feature type="domain" description="HMG box" evidence="4">
    <location>
        <begin position="352"/>
        <end position="421"/>
    </location>
</feature>
<feature type="region of interest" description="Disordered" evidence="3">
    <location>
        <begin position="195"/>
        <end position="352"/>
    </location>
</feature>
<dbReference type="SUPFAM" id="SSF47095">
    <property type="entry name" value="HMG-box"/>
    <property type="match status" value="2"/>
</dbReference>
<evidence type="ECO:0000256" key="3">
    <source>
        <dbReference type="SAM" id="MobiDB-lite"/>
    </source>
</evidence>
<organism evidence="5 6">
    <name type="scientific">Hermanssonia centrifuga</name>
    <dbReference type="NCBI Taxonomy" id="98765"/>
    <lineage>
        <taxon>Eukaryota</taxon>
        <taxon>Fungi</taxon>
        <taxon>Dikarya</taxon>
        <taxon>Basidiomycota</taxon>
        <taxon>Agaricomycotina</taxon>
        <taxon>Agaricomycetes</taxon>
        <taxon>Polyporales</taxon>
        <taxon>Meruliaceae</taxon>
        <taxon>Hermanssonia</taxon>
    </lineage>
</organism>
<feature type="DNA-binding region" description="HMG box" evidence="2">
    <location>
        <begin position="456"/>
        <end position="528"/>
    </location>
</feature>
<dbReference type="OrthoDB" id="5550281at2759"/>
<feature type="compositionally biased region" description="Basic and acidic residues" evidence="3">
    <location>
        <begin position="332"/>
        <end position="341"/>
    </location>
</feature>
<dbReference type="PROSITE" id="PS50118">
    <property type="entry name" value="HMG_BOX_2"/>
    <property type="match status" value="2"/>
</dbReference>
<dbReference type="GO" id="GO:0005634">
    <property type="term" value="C:nucleus"/>
    <property type="evidence" value="ECO:0007669"/>
    <property type="project" value="UniProtKB-UniRule"/>
</dbReference>
<accession>A0A2R6PMY4</accession>
<dbReference type="STRING" id="98765.A0A2R6PMY4"/>
<feature type="compositionally biased region" description="Low complexity" evidence="3">
    <location>
        <begin position="213"/>
        <end position="226"/>
    </location>
</feature>
<feature type="compositionally biased region" description="Basic and acidic residues" evidence="3">
    <location>
        <begin position="305"/>
        <end position="320"/>
    </location>
</feature>
<feature type="domain" description="HMG box" evidence="4">
    <location>
        <begin position="456"/>
        <end position="528"/>
    </location>
</feature>
<sequence length="588" mass="65462">MPVSPFRQHHRDDDALAIALAASDMSLGDQSPFLAFDDSNLYDNSLSDSSHMIFDFDDPMPYETKPLMSWDSQDYGLSSSVSYFPGSPESTSSQLDYGASHLPPHDRSFGSGMLGSYNDAPQQQMPEFNYSHWLTDPEIPLPPMSSAPIDIPFPPSHSSAASSFAAHSDNSSIFPDVSLFSPTTAHAALQPLPRSFSPGQDSVMGTMQSHTELSMSPSDPSLSPPMWAAQLWASSSPPQRPVHIDVSPIPRSPLADPAYDPHATQRPRTRTHSRRSFPPVSDMFQSASAPTMSPMHPPLSRSYSRRAESSSEHDDRDATVRKKKRSLVADEEDHRPVDKGTEAPSKSMLRPPKLAPSAWQLYFTDWIQRHQASNHKKLNVAQAAKEAGQEYARLSSEDKEPYRRRSQAAKEAREREHAAYMRTLTPEDIKRENAFRTAQRKAGKSRRGNIKDPNAPKKPLSAYFMFLQRIRSDPELVREVFGDETETTKQSVLAAAKWRSMTDDERKPFLAQAEQEKLEYEAARKMYEEGTTGYSSSINFSILPNSPINSIAFPSSSFLRPVKQEAAGSESESDADDGADRRHGRSLA</sequence>
<feature type="compositionally biased region" description="Basic residues" evidence="3">
    <location>
        <begin position="438"/>
        <end position="448"/>
    </location>
</feature>
<keyword evidence="2" id="KW-0539">Nucleus</keyword>
<dbReference type="SMART" id="SM00398">
    <property type="entry name" value="HMG"/>
    <property type="match status" value="2"/>
</dbReference>
<feature type="compositionally biased region" description="Polar residues" evidence="3">
    <location>
        <begin position="197"/>
        <end position="212"/>
    </location>
</feature>
<keyword evidence="6" id="KW-1185">Reference proteome</keyword>
<evidence type="ECO:0000256" key="2">
    <source>
        <dbReference type="PROSITE-ProRule" id="PRU00267"/>
    </source>
</evidence>
<dbReference type="InterPro" id="IPR036910">
    <property type="entry name" value="HMG_box_dom_sf"/>
</dbReference>
<name>A0A2R6PMY4_9APHY</name>
<dbReference type="InterPro" id="IPR009071">
    <property type="entry name" value="HMG_box_dom"/>
</dbReference>